<accession>A0A5M6CTY3</accession>
<dbReference type="AlphaFoldDB" id="A0A5M6CTY3"/>
<dbReference type="PROSITE" id="PS50994">
    <property type="entry name" value="INTEGRASE"/>
    <property type="match status" value="1"/>
</dbReference>
<reference evidence="3 4" key="1">
    <citation type="submission" date="2019-09" db="EMBL/GenBank/DDBJ databases">
        <title>Genome sequence and assembly of Adhaeribacter sp.</title>
        <authorList>
            <person name="Chhetri G."/>
        </authorList>
    </citation>
    <scope>NUCLEOTIDE SEQUENCE [LARGE SCALE GENOMIC DNA]</scope>
    <source>
        <strain evidence="3 4">DK36</strain>
    </source>
</reference>
<dbReference type="SUPFAM" id="SSF53098">
    <property type="entry name" value="Ribonuclease H-like"/>
    <property type="match status" value="1"/>
</dbReference>
<name>A0A5M6CTY3_9BACT</name>
<dbReference type="Gene3D" id="3.30.420.10">
    <property type="entry name" value="Ribonuclease H-like superfamily/Ribonuclease H"/>
    <property type="match status" value="1"/>
</dbReference>
<dbReference type="SUPFAM" id="SSF46689">
    <property type="entry name" value="Homeodomain-like"/>
    <property type="match status" value="1"/>
</dbReference>
<dbReference type="InterPro" id="IPR012337">
    <property type="entry name" value="RNaseH-like_sf"/>
</dbReference>
<dbReference type="EMBL" id="VWSF01000042">
    <property type="protein sequence ID" value="KAA5538684.1"/>
    <property type="molecule type" value="Genomic_DNA"/>
</dbReference>
<keyword evidence="1" id="KW-0175">Coiled coil</keyword>
<dbReference type="PANTHER" id="PTHR47515">
    <property type="entry name" value="LOW CALCIUM RESPONSE LOCUS PROTEIN T"/>
    <property type="match status" value="1"/>
</dbReference>
<dbReference type="InterPro" id="IPR001584">
    <property type="entry name" value="Integrase_cat-core"/>
</dbReference>
<dbReference type="InterPro" id="IPR002514">
    <property type="entry name" value="Transposase_8"/>
</dbReference>
<dbReference type="Proteomes" id="UP000323426">
    <property type="component" value="Unassembled WGS sequence"/>
</dbReference>
<evidence type="ECO:0000256" key="1">
    <source>
        <dbReference type="SAM" id="Coils"/>
    </source>
</evidence>
<feature type="coiled-coil region" evidence="1">
    <location>
        <begin position="49"/>
        <end position="76"/>
    </location>
</feature>
<evidence type="ECO:0000259" key="2">
    <source>
        <dbReference type="PROSITE" id="PS50994"/>
    </source>
</evidence>
<gene>
    <name evidence="3" type="ORF">F0145_25755</name>
</gene>
<dbReference type="NCBIfam" id="NF033516">
    <property type="entry name" value="transpos_IS3"/>
    <property type="match status" value="1"/>
</dbReference>
<evidence type="ECO:0000313" key="3">
    <source>
        <dbReference type="EMBL" id="KAA5538684.1"/>
    </source>
</evidence>
<dbReference type="GO" id="GO:0004803">
    <property type="term" value="F:transposase activity"/>
    <property type="evidence" value="ECO:0007669"/>
    <property type="project" value="InterPro"/>
</dbReference>
<sequence length="368" mass="43104">MKRKTFSPQQIAKILKEFEDGKSAAEISREHGVSQAAFYKWRQRYNGMDATELKRLKELEEENRRLKSMYAELALDLKLAKEIIGKKALKPCQKRQLVEEVYQQPQAGISRACRVLSLSKSVYYYQSHKQDEPVAAALPEKAEQYPREGFWKAYGRLRKEGQSWSWNHKRVYRIYTAMGLNIRRKAKKRLPARIRQPLQVPEALNHTWSIDFMSDALLNGRKFRSFHVLDDYNREALHIEVDFSLKSNRVVWVLNHLLKRREKPKRIRMDNGPEFIASIMAEWSQMHGIEFVFIQPGKPTQNALVERFNGTFRRHVLDAYLFESLQEVREITATWLEDYNQVRPHDALGGLSPVEYAGAEKAKQLKPA</sequence>
<dbReference type="GO" id="GO:0003677">
    <property type="term" value="F:DNA binding"/>
    <property type="evidence" value="ECO:0007669"/>
    <property type="project" value="InterPro"/>
</dbReference>
<keyword evidence="4" id="KW-1185">Reference proteome</keyword>
<dbReference type="Pfam" id="PF01527">
    <property type="entry name" value="HTH_Tnp_1"/>
    <property type="match status" value="1"/>
</dbReference>
<dbReference type="InterPro" id="IPR048020">
    <property type="entry name" value="Transpos_IS3"/>
</dbReference>
<dbReference type="Pfam" id="PF13683">
    <property type="entry name" value="rve_3"/>
    <property type="match status" value="1"/>
</dbReference>
<organism evidence="3 4">
    <name type="scientific">Adhaeribacter rhizoryzae</name>
    <dbReference type="NCBI Taxonomy" id="2607907"/>
    <lineage>
        <taxon>Bacteria</taxon>
        <taxon>Pseudomonadati</taxon>
        <taxon>Bacteroidota</taxon>
        <taxon>Cytophagia</taxon>
        <taxon>Cytophagales</taxon>
        <taxon>Hymenobacteraceae</taxon>
        <taxon>Adhaeribacter</taxon>
    </lineage>
</organism>
<dbReference type="InterPro" id="IPR009057">
    <property type="entry name" value="Homeodomain-like_sf"/>
</dbReference>
<feature type="domain" description="Integrase catalytic" evidence="2">
    <location>
        <begin position="197"/>
        <end position="361"/>
    </location>
</feature>
<dbReference type="GO" id="GO:0015074">
    <property type="term" value="P:DNA integration"/>
    <property type="evidence" value="ECO:0007669"/>
    <property type="project" value="InterPro"/>
</dbReference>
<dbReference type="InterPro" id="IPR036397">
    <property type="entry name" value="RNaseH_sf"/>
</dbReference>
<dbReference type="GO" id="GO:0006313">
    <property type="term" value="P:DNA transposition"/>
    <property type="evidence" value="ECO:0007669"/>
    <property type="project" value="InterPro"/>
</dbReference>
<protein>
    <submittedName>
        <fullName evidence="3">IS3 family transposase</fullName>
    </submittedName>
</protein>
<comment type="caution">
    <text evidence="3">The sequence shown here is derived from an EMBL/GenBank/DDBJ whole genome shotgun (WGS) entry which is preliminary data.</text>
</comment>
<evidence type="ECO:0000313" key="4">
    <source>
        <dbReference type="Proteomes" id="UP000323426"/>
    </source>
</evidence>
<proteinExistence type="predicted"/>
<dbReference type="PANTHER" id="PTHR47515:SF2">
    <property type="entry name" value="INTEGRASE CORE DOMAIN PROTEIN"/>
    <property type="match status" value="1"/>
</dbReference>